<dbReference type="Gene3D" id="3.20.20.70">
    <property type="entry name" value="Aldolase class I"/>
    <property type="match status" value="1"/>
</dbReference>
<dbReference type="AlphaFoldDB" id="A0A812V6Z1"/>
<dbReference type="Proteomes" id="UP000604046">
    <property type="component" value="Unassembled WGS sequence"/>
</dbReference>
<evidence type="ECO:0000256" key="1">
    <source>
        <dbReference type="ARBA" id="ARBA00009743"/>
    </source>
</evidence>
<evidence type="ECO:0000256" key="2">
    <source>
        <dbReference type="ARBA" id="ARBA00022801"/>
    </source>
</evidence>
<comment type="caution">
    <text evidence="4">The sequence shown here is derived from an EMBL/GenBank/DDBJ whole genome shotgun (WGS) entry which is preliminary data.</text>
</comment>
<dbReference type="InterPro" id="IPR002241">
    <property type="entry name" value="Glyco_hydro_27"/>
</dbReference>
<dbReference type="SUPFAM" id="SSF51445">
    <property type="entry name" value="(Trans)glycosidases"/>
    <property type="match status" value="1"/>
</dbReference>
<gene>
    <name evidence="4" type="primary">Slc12a5</name>
    <name evidence="4" type="ORF">SNAT2548_LOCUS34436</name>
</gene>
<dbReference type="InterPro" id="IPR013785">
    <property type="entry name" value="Aldolase_TIM"/>
</dbReference>
<keyword evidence="5" id="KW-1185">Reference proteome</keyword>
<proteinExistence type="inferred from homology"/>
<dbReference type="InterPro" id="IPR017853">
    <property type="entry name" value="GH"/>
</dbReference>
<protein>
    <submittedName>
        <fullName evidence="4">Slc12a5 protein</fullName>
    </submittedName>
</protein>
<keyword evidence="3" id="KW-0326">Glycosidase</keyword>
<comment type="similarity">
    <text evidence="1">Belongs to the glycosyl hydrolase 27 family.</text>
</comment>
<organism evidence="4 5">
    <name type="scientific">Symbiodinium natans</name>
    <dbReference type="NCBI Taxonomy" id="878477"/>
    <lineage>
        <taxon>Eukaryota</taxon>
        <taxon>Sar</taxon>
        <taxon>Alveolata</taxon>
        <taxon>Dinophyceae</taxon>
        <taxon>Suessiales</taxon>
        <taxon>Symbiodiniaceae</taxon>
        <taxon>Symbiodinium</taxon>
    </lineage>
</organism>
<accession>A0A812V6Z1</accession>
<evidence type="ECO:0000313" key="5">
    <source>
        <dbReference type="Proteomes" id="UP000604046"/>
    </source>
</evidence>
<dbReference type="GO" id="GO:0005975">
    <property type="term" value="P:carbohydrate metabolic process"/>
    <property type="evidence" value="ECO:0007669"/>
    <property type="project" value="InterPro"/>
</dbReference>
<keyword evidence="2" id="KW-0378">Hydrolase</keyword>
<evidence type="ECO:0000256" key="3">
    <source>
        <dbReference type="ARBA" id="ARBA00023295"/>
    </source>
</evidence>
<dbReference type="PANTHER" id="PTHR11452:SF33">
    <property type="entry name" value="ALPHA-GALACTOSIDASE 2"/>
    <property type="match status" value="1"/>
</dbReference>
<reference evidence="4" key="1">
    <citation type="submission" date="2021-02" db="EMBL/GenBank/DDBJ databases">
        <authorList>
            <person name="Dougan E. K."/>
            <person name="Rhodes N."/>
            <person name="Thang M."/>
            <person name="Chan C."/>
        </authorList>
    </citation>
    <scope>NUCLEOTIDE SEQUENCE</scope>
</reference>
<dbReference type="OrthoDB" id="5795902at2759"/>
<sequence>MTTRALAMGLRPGFYMNNYICAESSPRGGVGGEIYMRNMRGSVEFLVEHGFQYIKIDSGSVYNDLQLWSDLLEATGSPIAIENCHQGGQEPNATWCPFDLFRTAGDLHSVGLDVELLATAAALNQSRVGCWAYPDTLDASALPAMRSQFGAYAVMSAPLMLSFDILDDGKLLEVWDIITNEEVIQVNQRWAGAAGRLLRKWSPHAGHERLFAWAQPCGPAEENASGWAYDADRQQVTWRGRCLSWADGAAILDCQQAERPSPGPRP</sequence>
<evidence type="ECO:0000313" key="4">
    <source>
        <dbReference type="EMBL" id="CAE7605489.1"/>
    </source>
</evidence>
<dbReference type="GO" id="GO:0004553">
    <property type="term" value="F:hydrolase activity, hydrolyzing O-glycosyl compounds"/>
    <property type="evidence" value="ECO:0007669"/>
    <property type="project" value="InterPro"/>
</dbReference>
<dbReference type="EMBL" id="CAJNDS010002809">
    <property type="protein sequence ID" value="CAE7605489.1"/>
    <property type="molecule type" value="Genomic_DNA"/>
</dbReference>
<dbReference type="PANTHER" id="PTHR11452">
    <property type="entry name" value="ALPHA-GALACTOSIDASE/ALPHA-N-ACETYLGALACTOSAMINIDASE"/>
    <property type="match status" value="1"/>
</dbReference>
<name>A0A812V6Z1_9DINO</name>